<proteinExistence type="inferred from homology"/>
<dbReference type="Pfam" id="PF00378">
    <property type="entry name" value="ECH_1"/>
    <property type="match status" value="1"/>
</dbReference>
<dbReference type="GO" id="GO:0006635">
    <property type="term" value="P:fatty acid beta-oxidation"/>
    <property type="evidence" value="ECO:0007669"/>
    <property type="project" value="TreeGrafter"/>
</dbReference>
<evidence type="ECO:0000313" key="4">
    <source>
        <dbReference type="Proteomes" id="UP000199548"/>
    </source>
</evidence>
<organism evidence="3 4">
    <name type="scientific">Paraburkholderia megapolitana</name>
    <dbReference type="NCBI Taxonomy" id="420953"/>
    <lineage>
        <taxon>Bacteria</taxon>
        <taxon>Pseudomonadati</taxon>
        <taxon>Pseudomonadota</taxon>
        <taxon>Betaproteobacteria</taxon>
        <taxon>Burkholderiales</taxon>
        <taxon>Burkholderiaceae</taxon>
        <taxon>Paraburkholderia</taxon>
    </lineage>
</organism>
<dbReference type="InterPro" id="IPR029045">
    <property type="entry name" value="ClpP/crotonase-like_dom_sf"/>
</dbReference>
<evidence type="ECO:0000313" key="3">
    <source>
        <dbReference type="EMBL" id="SFJ33677.1"/>
    </source>
</evidence>
<name>A0A1I3QKI6_9BURK</name>
<evidence type="ECO:0000256" key="2">
    <source>
        <dbReference type="RuleBase" id="RU003707"/>
    </source>
</evidence>
<dbReference type="OrthoDB" id="8452484at2"/>
<dbReference type="CDD" id="cd06558">
    <property type="entry name" value="crotonase-like"/>
    <property type="match status" value="1"/>
</dbReference>
<reference evidence="3 4" key="1">
    <citation type="submission" date="2016-10" db="EMBL/GenBank/DDBJ databases">
        <authorList>
            <person name="de Groot N.N."/>
        </authorList>
    </citation>
    <scope>NUCLEOTIDE SEQUENCE [LARGE SCALE GENOMIC DNA]</scope>
    <source>
        <strain evidence="3 4">LMG 23650</strain>
    </source>
</reference>
<dbReference type="STRING" id="420953.SAMN05192543_106391"/>
<gene>
    <name evidence="3" type="ORF">SAMN05192543_106391</name>
</gene>
<dbReference type="Gene3D" id="3.90.226.10">
    <property type="entry name" value="2-enoyl-CoA Hydratase, Chain A, domain 1"/>
    <property type="match status" value="1"/>
</dbReference>
<protein>
    <submittedName>
        <fullName evidence="3">Enoyl-CoA hydratase/carnithine racemase</fullName>
    </submittedName>
</protein>
<sequence>MKSIRFDRDGKVGTIVLANPPYNRLDLRFSQGLRDAIHDASESDIRVLVVRAEGPDFSHGGEVREWPGKDLNWFRTFVADVNASYRAIEALRIPTVAVVQGLAFGGGFELALSCDFIVAATNAVFRCVEVTTAMLPVAGGLQRLAERVGRSRASRFAMLGEGIPGALAGEIGIATHVAEPDELERVAGELITQLSDGPTLSYAVTRTLLKTWSSGGVAGADIAMPDLWLDLYHTEDATRGFANTAEAFDRDAVPGDLVFYGK</sequence>
<dbReference type="InterPro" id="IPR018376">
    <property type="entry name" value="Enoyl-CoA_hyd/isom_CS"/>
</dbReference>
<keyword evidence="4" id="KW-1185">Reference proteome</keyword>
<dbReference type="InterPro" id="IPR001753">
    <property type="entry name" value="Enoyl-CoA_hydra/iso"/>
</dbReference>
<evidence type="ECO:0000256" key="1">
    <source>
        <dbReference type="ARBA" id="ARBA00005254"/>
    </source>
</evidence>
<dbReference type="GO" id="GO:0003824">
    <property type="term" value="F:catalytic activity"/>
    <property type="evidence" value="ECO:0007669"/>
    <property type="project" value="InterPro"/>
</dbReference>
<dbReference type="PROSITE" id="PS00166">
    <property type="entry name" value="ENOYL_COA_HYDRATASE"/>
    <property type="match status" value="1"/>
</dbReference>
<dbReference type="PANTHER" id="PTHR11941:SF54">
    <property type="entry name" value="ENOYL-COA HYDRATASE, MITOCHONDRIAL"/>
    <property type="match status" value="1"/>
</dbReference>
<dbReference type="Proteomes" id="UP000199548">
    <property type="component" value="Unassembled WGS sequence"/>
</dbReference>
<dbReference type="AlphaFoldDB" id="A0A1I3QKI6"/>
<comment type="similarity">
    <text evidence="1 2">Belongs to the enoyl-CoA hydratase/isomerase family.</text>
</comment>
<accession>A0A1I3QKI6</accession>
<dbReference type="EMBL" id="FOQU01000006">
    <property type="protein sequence ID" value="SFJ33677.1"/>
    <property type="molecule type" value="Genomic_DNA"/>
</dbReference>
<dbReference type="PANTHER" id="PTHR11941">
    <property type="entry name" value="ENOYL-COA HYDRATASE-RELATED"/>
    <property type="match status" value="1"/>
</dbReference>
<dbReference type="SUPFAM" id="SSF52096">
    <property type="entry name" value="ClpP/crotonase"/>
    <property type="match status" value="1"/>
</dbReference>
<dbReference type="RefSeq" id="WP_091015638.1">
    <property type="nucleotide sequence ID" value="NZ_CP041743.1"/>
</dbReference>